<dbReference type="Proteomes" id="UP001234602">
    <property type="component" value="Unassembled WGS sequence"/>
</dbReference>
<protein>
    <submittedName>
        <fullName evidence="1">Uncharacterized protein</fullName>
    </submittedName>
</protein>
<proteinExistence type="predicted"/>
<sequence length="52" mass="5981">MLKSKGEGEKTIGQMAFPDTCLQIKSLEKKLSFLTKGTFYAENNHLHFESFR</sequence>
<gene>
    <name evidence="1" type="ORF">QUF89_12065</name>
</gene>
<dbReference type="EMBL" id="JAUCEY010000008">
    <property type="protein sequence ID" value="MDM5452920.1"/>
    <property type="molecule type" value="Genomic_DNA"/>
</dbReference>
<comment type="caution">
    <text evidence="1">The sequence shown here is derived from an EMBL/GenBank/DDBJ whole genome shotgun (WGS) entry which is preliminary data.</text>
</comment>
<evidence type="ECO:0000313" key="2">
    <source>
        <dbReference type="Proteomes" id="UP001234602"/>
    </source>
</evidence>
<organism evidence="1 2">
    <name type="scientific">Peribacillus simplex</name>
    <dbReference type="NCBI Taxonomy" id="1478"/>
    <lineage>
        <taxon>Bacteria</taxon>
        <taxon>Bacillati</taxon>
        <taxon>Bacillota</taxon>
        <taxon>Bacilli</taxon>
        <taxon>Bacillales</taxon>
        <taxon>Bacillaceae</taxon>
        <taxon>Peribacillus</taxon>
    </lineage>
</organism>
<dbReference type="AlphaFoldDB" id="A0AAW7I9X9"/>
<evidence type="ECO:0000313" key="1">
    <source>
        <dbReference type="EMBL" id="MDM5452920.1"/>
    </source>
</evidence>
<reference evidence="1" key="1">
    <citation type="submission" date="2023-06" db="EMBL/GenBank/DDBJ databases">
        <title>Comparative genomics of Bacillaceae isolates and their secondary metabolite potential.</title>
        <authorList>
            <person name="Song L."/>
            <person name="Nielsen L.J."/>
            <person name="Mohite O."/>
            <person name="Xu X."/>
            <person name="Weber T."/>
            <person name="Kovacs A.T."/>
        </authorList>
    </citation>
    <scope>NUCLEOTIDE SEQUENCE</scope>
    <source>
        <strain evidence="1">D8_B_37</strain>
    </source>
</reference>
<accession>A0AAW7I9X9</accession>
<name>A0AAW7I9X9_9BACI</name>